<protein>
    <recommendedName>
        <fullName evidence="4">ShKT domain-containing protein</fullName>
    </recommendedName>
</protein>
<evidence type="ECO:0000256" key="1">
    <source>
        <dbReference type="SAM" id="MobiDB-lite"/>
    </source>
</evidence>
<evidence type="ECO:0000313" key="2">
    <source>
        <dbReference type="EMBL" id="MFH4978786.1"/>
    </source>
</evidence>
<organism evidence="2 3">
    <name type="scientific">Gnathostoma spinigerum</name>
    <dbReference type="NCBI Taxonomy" id="75299"/>
    <lineage>
        <taxon>Eukaryota</taxon>
        <taxon>Metazoa</taxon>
        <taxon>Ecdysozoa</taxon>
        <taxon>Nematoda</taxon>
        <taxon>Chromadorea</taxon>
        <taxon>Rhabditida</taxon>
        <taxon>Spirurina</taxon>
        <taxon>Gnathostomatomorpha</taxon>
        <taxon>Gnathostomatoidea</taxon>
        <taxon>Gnathostomatidae</taxon>
        <taxon>Gnathostoma</taxon>
    </lineage>
</organism>
<feature type="compositionally biased region" description="Basic and acidic residues" evidence="1">
    <location>
        <begin position="434"/>
        <end position="443"/>
    </location>
</feature>
<name>A0ABD6EGF4_9BILA</name>
<proteinExistence type="predicted"/>
<reference evidence="2 3" key="1">
    <citation type="submission" date="2024-08" db="EMBL/GenBank/DDBJ databases">
        <title>Gnathostoma spinigerum genome.</title>
        <authorList>
            <person name="Gonzalez-Bertolin B."/>
            <person name="Monzon S."/>
            <person name="Zaballos A."/>
            <person name="Jimenez P."/>
            <person name="Dekumyoy P."/>
            <person name="Varona S."/>
            <person name="Cuesta I."/>
            <person name="Sumanam S."/>
            <person name="Adisakwattana P."/>
            <person name="Gasser R.B."/>
            <person name="Hernandez-Gonzalez A."/>
            <person name="Young N.D."/>
            <person name="Perteguer M.J."/>
        </authorList>
    </citation>
    <scope>NUCLEOTIDE SEQUENCE [LARGE SCALE GENOMIC DNA]</scope>
    <source>
        <strain evidence="2">AL3</strain>
        <tissue evidence="2">Liver</tissue>
    </source>
</reference>
<gene>
    <name evidence="2" type="ORF">AB6A40_005495</name>
</gene>
<feature type="region of interest" description="Disordered" evidence="1">
    <location>
        <begin position="390"/>
        <end position="443"/>
    </location>
</feature>
<dbReference type="EMBL" id="JBGFUD010003531">
    <property type="protein sequence ID" value="MFH4978786.1"/>
    <property type="molecule type" value="Genomic_DNA"/>
</dbReference>
<keyword evidence="3" id="KW-1185">Reference proteome</keyword>
<sequence length="443" mass="51324">MRALGFVLIEDTIDANELVVLSMFNKSSSDVLFYMHQRISKLSSSLYTRLTLKLKYYNNSKPFGEEVSNADKVIYPSDTSLHDVTVPYPGVQWKRFDHRNYHQEGDRRIGKKSKTFILDGTEYIGPEKSDKKWPSLLPVDAMFINHLYRKPTGVPPLNLTKMEDEYKPPHLTDGNRISDPYCEDAESLCKLWSREPFNYCQNYLEARYIVCPESCKTCGSYERFRYINAVHRTLTYQDVSEMDLPLCEDEMRATRMYMCHSETSSLMCLDRQFSFVCKRRCGLCPENSRISCAYIMEAPHDIIHDHFRYNFRCQIAKLIHNCSEAYQLLYVNPLTDCTFSCRAQCARDDPLELLRLIPTPNNYNTFSINQRALTPDIYVNIQGKLIPLLPTSTPKGEASNEMDSTEKDNIKQKNKSKIIGDGDRIKIRIGGRRSQKDSKEANE</sequence>
<comment type="caution">
    <text evidence="2">The sequence shown here is derived from an EMBL/GenBank/DDBJ whole genome shotgun (WGS) entry which is preliminary data.</text>
</comment>
<dbReference type="AlphaFoldDB" id="A0ABD6EGF4"/>
<dbReference type="Proteomes" id="UP001608902">
    <property type="component" value="Unassembled WGS sequence"/>
</dbReference>
<evidence type="ECO:0008006" key="4">
    <source>
        <dbReference type="Google" id="ProtNLM"/>
    </source>
</evidence>
<accession>A0ABD6EGF4</accession>
<evidence type="ECO:0000313" key="3">
    <source>
        <dbReference type="Proteomes" id="UP001608902"/>
    </source>
</evidence>